<organism evidence="1">
    <name type="scientific">Fistulifera saprophila</name>
    <dbReference type="NCBI Taxonomy" id="880757"/>
    <lineage>
        <taxon>Eukaryota</taxon>
        <taxon>Sar</taxon>
        <taxon>Stramenopiles</taxon>
        <taxon>Ochrophyta</taxon>
        <taxon>Bacillariophyta</taxon>
        <taxon>Bacillariophyceae</taxon>
        <taxon>Bacillariophycidae</taxon>
        <taxon>Naviculales</taxon>
        <taxon>Naviculaceae</taxon>
        <taxon>Fistulifera</taxon>
    </lineage>
</organism>
<dbReference type="AlphaFoldDB" id="A0A8F0WG44"/>
<gene>
    <name evidence="1" type="primary">orf126</name>
</gene>
<dbReference type="EMBL" id="MT383641">
    <property type="protein sequence ID" value="QWM93395.1"/>
    <property type="molecule type" value="Genomic_DNA"/>
</dbReference>
<keyword evidence="1" id="KW-0934">Plastid</keyword>
<geneLocation type="chloroplast" evidence="1"/>
<keyword evidence="1" id="KW-0150">Chloroplast</keyword>
<proteinExistence type="predicted"/>
<evidence type="ECO:0008006" key="2">
    <source>
        <dbReference type="Google" id="ProtNLM"/>
    </source>
</evidence>
<name>A0A8F0WG44_9STRA</name>
<dbReference type="GeneID" id="67123529"/>
<dbReference type="RefSeq" id="YP_010133959.1">
    <property type="nucleotide sequence ID" value="NC_056790.1"/>
</dbReference>
<dbReference type="EMBL" id="MT383641">
    <property type="protein sequence ID" value="QWM93449.1"/>
    <property type="molecule type" value="Genomic_DNA"/>
</dbReference>
<dbReference type="RefSeq" id="YP_010133905.1">
    <property type="nucleotide sequence ID" value="NC_056790.1"/>
</dbReference>
<evidence type="ECO:0000313" key="1">
    <source>
        <dbReference type="EMBL" id="QWM93395.1"/>
    </source>
</evidence>
<accession>A0A8F0WG44</accession>
<reference evidence="1" key="1">
    <citation type="journal article" date="2021" name="Ecol Indic">
        <title>Morphological and molecular identification reveals that waters from an isolated oasis in Tamanrasset (extreme South of Algerian Sahara) are colonized by opportunistic and pollution-tolerant diatom species.</title>
        <authorList>
            <person name="Gastineau R."/>
            <person name="Hamedi C."/>
            <person name="Baba Hamed M.B."/>
            <person name="Abi-Ayad S.-M.E.-A."/>
            <person name="Bak M."/>
            <person name="Lemieux C."/>
            <person name="Turmel M."/>
            <person name="Dobosz S."/>
            <person name="Wrobel R.J."/>
            <person name="Kierzek A."/>
            <person name="Lange-Bertalot H."/>
            <person name="Witkowski A."/>
        </authorList>
    </citation>
    <scope>NUCLEOTIDE SEQUENCE</scope>
    <source>
        <strain evidence="1">SZCZR1829</strain>
    </source>
</reference>
<dbReference type="GeneID" id="67123587"/>
<sequence>MENYYNRRDSFRLLDQILWQNRESYIELCEDYFSSKIDSEKIVDDFFRLHRNHNKEAEGLPSHPERLKKIQILSRSEGFTDLIGDMFFVCENLDIEETDDNSKYALSENRFRKELNLILQKLKNYS</sequence>
<protein>
    <recommendedName>
        <fullName evidence="2">Colicin D immunity protein domain-containing protein</fullName>
    </recommendedName>
</protein>